<dbReference type="GO" id="GO:0010228">
    <property type="term" value="P:vegetative to reproductive phase transition of meristem"/>
    <property type="evidence" value="ECO:0000318"/>
    <property type="project" value="GO_Central"/>
</dbReference>
<dbReference type="PANTHER" id="PTHR31100">
    <property type="entry name" value="AT-HOOK MOTIF NUCLEAR-LOCALIZED PROTEIN 15"/>
    <property type="match status" value="1"/>
</dbReference>
<accession>G7IDN8</accession>
<proteinExistence type="predicted"/>
<dbReference type="GO" id="GO:0003680">
    <property type="term" value="F:minor groove of adenine-thymine-rich DNA binding"/>
    <property type="evidence" value="ECO:0000318"/>
    <property type="project" value="GO_Central"/>
</dbReference>
<dbReference type="STRING" id="3880.G7IDN8"/>
<dbReference type="AlphaFoldDB" id="G7IDN8"/>
<sequence>MDGGKCRHKVGVPPAYYAHLLAFRDCYYLNEVDTSDSGSVNAKQDVIITHGNPFGLCSHVLDITTEVDVSIVLFDYARRRGRLICILNGNGVVDKTTLCKPIGRIVTVHRRSNILSISRILGSVIPSLVASYSVKLMVVSFANNASEELYLAAYSFGSAQTICLDAARQVAEGKRWHDQCSKINIWNAEHDE</sequence>
<name>G7IDN8_MEDTR</name>
<keyword evidence="3" id="KW-1185">Reference proteome</keyword>
<reference evidence="1 3" key="1">
    <citation type="journal article" date="2011" name="Nature">
        <title>The Medicago genome provides insight into the evolution of rhizobial symbioses.</title>
        <authorList>
            <person name="Young N.D."/>
            <person name="Debelle F."/>
            <person name="Oldroyd G.E."/>
            <person name="Geurts R."/>
            <person name="Cannon S.B."/>
            <person name="Udvardi M.K."/>
            <person name="Benedito V.A."/>
            <person name="Mayer K.F."/>
            <person name="Gouzy J."/>
            <person name="Schoof H."/>
            <person name="Van de Peer Y."/>
            <person name="Proost S."/>
            <person name="Cook D.R."/>
            <person name="Meyers B.C."/>
            <person name="Spannagl M."/>
            <person name="Cheung F."/>
            <person name="De Mita S."/>
            <person name="Krishnakumar V."/>
            <person name="Gundlach H."/>
            <person name="Zhou S."/>
            <person name="Mudge J."/>
            <person name="Bharti A.K."/>
            <person name="Murray J.D."/>
            <person name="Naoumkina M.A."/>
            <person name="Rosen B."/>
            <person name="Silverstein K.A."/>
            <person name="Tang H."/>
            <person name="Rombauts S."/>
            <person name="Zhao P.X."/>
            <person name="Zhou P."/>
            <person name="Barbe V."/>
            <person name="Bardou P."/>
            <person name="Bechner M."/>
            <person name="Bellec A."/>
            <person name="Berger A."/>
            <person name="Berges H."/>
            <person name="Bidwell S."/>
            <person name="Bisseling T."/>
            <person name="Choisne N."/>
            <person name="Couloux A."/>
            <person name="Denny R."/>
            <person name="Deshpande S."/>
            <person name="Dai X."/>
            <person name="Doyle J.J."/>
            <person name="Dudez A.M."/>
            <person name="Farmer A.D."/>
            <person name="Fouteau S."/>
            <person name="Franken C."/>
            <person name="Gibelin C."/>
            <person name="Gish J."/>
            <person name="Goldstein S."/>
            <person name="Gonzalez A.J."/>
            <person name="Green P.J."/>
            <person name="Hallab A."/>
            <person name="Hartog M."/>
            <person name="Hua A."/>
            <person name="Humphray S.J."/>
            <person name="Jeong D.H."/>
            <person name="Jing Y."/>
            <person name="Jocker A."/>
            <person name="Kenton S.M."/>
            <person name="Kim D.J."/>
            <person name="Klee K."/>
            <person name="Lai H."/>
            <person name="Lang C."/>
            <person name="Lin S."/>
            <person name="Macmil S.L."/>
            <person name="Magdelenat G."/>
            <person name="Matthews L."/>
            <person name="McCorrison J."/>
            <person name="Monaghan E.L."/>
            <person name="Mun J.H."/>
            <person name="Najar F.Z."/>
            <person name="Nicholson C."/>
            <person name="Noirot C."/>
            <person name="O'Bleness M."/>
            <person name="Paule C.R."/>
            <person name="Poulain J."/>
            <person name="Prion F."/>
            <person name="Qin B."/>
            <person name="Qu C."/>
            <person name="Retzel E.F."/>
            <person name="Riddle C."/>
            <person name="Sallet E."/>
            <person name="Samain S."/>
            <person name="Samson N."/>
            <person name="Sanders I."/>
            <person name="Saurat O."/>
            <person name="Scarpelli C."/>
            <person name="Schiex T."/>
            <person name="Segurens B."/>
            <person name="Severin A.J."/>
            <person name="Sherrier D.J."/>
            <person name="Shi R."/>
            <person name="Sims S."/>
            <person name="Singer S.R."/>
            <person name="Sinharoy S."/>
            <person name="Sterck L."/>
            <person name="Viollet A."/>
            <person name="Wang B.B."/>
            <person name="Wang K."/>
            <person name="Wang M."/>
            <person name="Wang X."/>
            <person name="Warfsmann J."/>
            <person name="Weissenbach J."/>
            <person name="White D.D."/>
            <person name="White J.D."/>
            <person name="Wiley G.B."/>
            <person name="Wincker P."/>
            <person name="Xing Y."/>
            <person name="Yang L."/>
            <person name="Yao Z."/>
            <person name="Ying F."/>
            <person name="Zhai J."/>
            <person name="Zhou L."/>
            <person name="Zuber A."/>
            <person name="Denarie J."/>
            <person name="Dixon R.A."/>
            <person name="May G.D."/>
            <person name="Schwartz D.C."/>
            <person name="Rogers J."/>
            <person name="Quetier F."/>
            <person name="Town C.D."/>
            <person name="Roe B.A."/>
        </authorList>
    </citation>
    <scope>NUCLEOTIDE SEQUENCE [LARGE SCALE GENOMIC DNA]</scope>
    <source>
        <strain evidence="1">A17</strain>
        <strain evidence="2 3">cv. Jemalong A17</strain>
    </source>
</reference>
<organism evidence="1 3">
    <name type="scientific">Medicago truncatula</name>
    <name type="common">Barrel medic</name>
    <name type="synonym">Medicago tribuloides</name>
    <dbReference type="NCBI Taxonomy" id="3880"/>
    <lineage>
        <taxon>Eukaryota</taxon>
        <taxon>Viridiplantae</taxon>
        <taxon>Streptophyta</taxon>
        <taxon>Embryophyta</taxon>
        <taxon>Tracheophyta</taxon>
        <taxon>Spermatophyta</taxon>
        <taxon>Magnoliopsida</taxon>
        <taxon>eudicotyledons</taxon>
        <taxon>Gunneridae</taxon>
        <taxon>Pentapetalae</taxon>
        <taxon>rosids</taxon>
        <taxon>fabids</taxon>
        <taxon>Fabales</taxon>
        <taxon>Fabaceae</taxon>
        <taxon>Papilionoideae</taxon>
        <taxon>50 kb inversion clade</taxon>
        <taxon>NPAAA clade</taxon>
        <taxon>Hologalegina</taxon>
        <taxon>IRL clade</taxon>
        <taxon>Trifolieae</taxon>
        <taxon>Medicago</taxon>
    </lineage>
</organism>
<evidence type="ECO:0000313" key="1">
    <source>
        <dbReference type="EMBL" id="AES60874.1"/>
    </source>
</evidence>
<gene>
    <name evidence="1" type="ordered locus">MTR_1g071850</name>
</gene>
<evidence type="ECO:0000313" key="3">
    <source>
        <dbReference type="Proteomes" id="UP000002051"/>
    </source>
</evidence>
<evidence type="ECO:0000313" key="2">
    <source>
        <dbReference type="EnsemblPlants" id="AES60874"/>
    </source>
</evidence>
<dbReference type="HOGENOM" id="CLU_1417079_0_0_1"/>
<dbReference type="GO" id="GO:0003700">
    <property type="term" value="F:DNA-binding transcription factor activity"/>
    <property type="evidence" value="ECO:0000318"/>
    <property type="project" value="GO_Central"/>
</dbReference>
<dbReference type="PaxDb" id="3880-AES60874"/>
<protein>
    <submittedName>
        <fullName evidence="1">DUF296 domain protein</fullName>
    </submittedName>
</protein>
<dbReference type="EMBL" id="CM001217">
    <property type="protein sequence ID" value="AES60874.1"/>
    <property type="molecule type" value="Genomic_DNA"/>
</dbReference>
<dbReference type="InterPro" id="IPR014476">
    <property type="entry name" value="AHL15-29"/>
</dbReference>
<dbReference type="Proteomes" id="UP000002051">
    <property type="component" value="Unassembled WGS sequence"/>
</dbReference>
<dbReference type="EnsemblPlants" id="AES60874">
    <property type="protein sequence ID" value="AES60874"/>
    <property type="gene ID" value="MTR_1g071850"/>
</dbReference>
<reference evidence="1 3" key="2">
    <citation type="journal article" date="2014" name="BMC Genomics">
        <title>An improved genome release (version Mt4.0) for the model legume Medicago truncatula.</title>
        <authorList>
            <person name="Tang H."/>
            <person name="Krishnakumar V."/>
            <person name="Bidwell S."/>
            <person name="Rosen B."/>
            <person name="Chan A."/>
            <person name="Zhou S."/>
            <person name="Gentzbittel L."/>
            <person name="Childs K.L."/>
            <person name="Yandell M."/>
            <person name="Gundlach H."/>
            <person name="Mayer K.F."/>
            <person name="Schwartz D.C."/>
            <person name="Town C.D."/>
        </authorList>
    </citation>
    <scope>GENOME REANNOTATION</scope>
    <source>
        <strain evidence="2 3">cv. Jemalong A17</strain>
    </source>
</reference>
<reference evidence="2" key="3">
    <citation type="submission" date="2015-04" db="UniProtKB">
        <authorList>
            <consortium name="EnsemblPlants"/>
        </authorList>
    </citation>
    <scope>IDENTIFICATION</scope>
    <source>
        <strain evidence="2">cv. Jemalong A17</strain>
    </source>
</reference>
<dbReference type="PANTHER" id="PTHR31100:SF51">
    <property type="entry name" value="AT-HOOK MOTIF NUCLEAR-LOCALIZED PROTEIN 29"/>
    <property type="match status" value="1"/>
</dbReference>
<dbReference type="SUPFAM" id="SSF117856">
    <property type="entry name" value="AF0104/ALDC/Ptd012-like"/>
    <property type="match status" value="1"/>
</dbReference>
<dbReference type="GO" id="GO:0005634">
    <property type="term" value="C:nucleus"/>
    <property type="evidence" value="ECO:0000318"/>
    <property type="project" value="GO_Central"/>
</dbReference>